<dbReference type="InterPro" id="IPR011989">
    <property type="entry name" value="ARM-like"/>
</dbReference>
<accession>A0A1Z5KG48</accession>
<dbReference type="GO" id="GO:0005737">
    <property type="term" value="C:cytoplasm"/>
    <property type="evidence" value="ECO:0007669"/>
    <property type="project" value="UniProtKB-SubCell"/>
</dbReference>
<name>A0A1Z5KG48_FISSO</name>
<comment type="caution">
    <text evidence="6">The sequence shown here is derived from an EMBL/GenBank/DDBJ whole genome shotgun (WGS) entry which is preliminary data.</text>
</comment>
<dbReference type="FunCoup" id="A0A1Z5KG48">
    <property type="interactions" value="862"/>
</dbReference>
<dbReference type="InterPro" id="IPR040122">
    <property type="entry name" value="Importin_beta"/>
</dbReference>
<evidence type="ECO:0000256" key="3">
    <source>
        <dbReference type="ARBA" id="ARBA00022490"/>
    </source>
</evidence>
<evidence type="ECO:0000313" key="6">
    <source>
        <dbReference type="EMBL" id="GAX24938.1"/>
    </source>
</evidence>
<evidence type="ECO:0000256" key="5">
    <source>
        <dbReference type="ARBA" id="ARBA00022927"/>
    </source>
</evidence>
<sequence>MSSIVTEDFLKALLSPDGSQRIPAETYWKSLPVEQRVSELRHALSQPIGPWQQQLVAVLLRRDILLVTEEPLLQSLLQELLPLTATHTAIGDCVTEIVFVLHEINESSSRHTMQTILQTSSDAVTQGHPMALKLWISLAERIPSVFGPMAVVCDHLSAAARAGASPGLFMKLAVQAAQATKDDASLLEHMSITCVVPLLQTTTYDEATLQELLESLLDAATDVPAFLSPVVEPVTAFCCRAARTVLLPSVQVLVTYADTYARMHQRHQLPALTAAMEHELLPHMLQGLLEFSGFDAETWAEVQLDDEGAVHEDDDDYTAQLLQDMLRLMGSPVLVRTILPAVQPCLMDPHLPWKAHRGALVALQSAAMALPVGFARYALVALQWALQQCQSSHSVLQYNALVLLGLLVDHVDQENLPFMVNAISHLLRSPVVKVASTAACCVVSLARSDNEMQSYVGTLLDALSSVPVHPVAQVRAVGAVAALAQVSQEDVVTNYAGVMPGLLSLFSQPQSEEYVRSAALETATIVGQAVGKDIFQCDAIQLLQAILSQNQPPLEHLVACARIASVLEDSYTPYCAAVVPHLLQRASESTDVTLSEGTEQDWAATKETRVVVNEEDGTQSMTVALPGRGYTKVTLNTSSMQEKTLAIRAIYEHAAALGANFGPYVKVSFDTLLPLLQFRYSSELRAVSAQTLAAVFEASCAAGVHANSLEFSRSIFPVLVRAICNQIASEEPDEMENLFALADSLSDILYAVYIRLDDSDTLLANFDLDQSNQLVRSCIQSLVACLRRRDEISKQLATASSEDEVEDIKKQLASEDNLLTPLVDSIGYNLKIFKHGFYPTFQKEVAPILGPYLNGGDDAQATLSAVCLFDDCVEHCGPKAAAAVGPVLAEAVIKGLCSTNDDLVRASIYGVTQIARYCPSSVLSAHINAIIPRVASFAAGHVKESHAPIYENAASALASLVLFPNSPFRGSSVMKVDTALQLFVAALPLSEDGDEAKICHAGFCDLLEEESTAQHILNMIGAAGIVEIIGNTLALVFEDQEVATDETVARFTQILARLQQQVPNLTLHNLSDESRSAIHAAMGHFAYASSKVVTP</sequence>
<evidence type="ECO:0008006" key="8">
    <source>
        <dbReference type="Google" id="ProtNLM"/>
    </source>
</evidence>
<keyword evidence="4" id="KW-0677">Repeat</keyword>
<dbReference type="EMBL" id="BDSP01000218">
    <property type="protein sequence ID" value="GAX24938.1"/>
    <property type="molecule type" value="Genomic_DNA"/>
</dbReference>
<dbReference type="PANTHER" id="PTHR10527">
    <property type="entry name" value="IMPORTIN BETA"/>
    <property type="match status" value="1"/>
</dbReference>
<gene>
    <name evidence="6" type="ORF">FisN_2Lh215</name>
</gene>
<proteinExistence type="predicted"/>
<dbReference type="AlphaFoldDB" id="A0A1Z5KG48"/>
<reference evidence="6 7" key="1">
    <citation type="journal article" date="2015" name="Plant Cell">
        <title>Oil accumulation by the oleaginous diatom Fistulifera solaris as revealed by the genome and transcriptome.</title>
        <authorList>
            <person name="Tanaka T."/>
            <person name="Maeda Y."/>
            <person name="Veluchamy A."/>
            <person name="Tanaka M."/>
            <person name="Abida H."/>
            <person name="Marechal E."/>
            <person name="Bowler C."/>
            <person name="Muto M."/>
            <person name="Sunaga Y."/>
            <person name="Tanaka M."/>
            <person name="Yoshino T."/>
            <person name="Taniguchi T."/>
            <person name="Fukuda Y."/>
            <person name="Nemoto M."/>
            <person name="Matsumoto M."/>
            <person name="Wong P.S."/>
            <person name="Aburatani S."/>
            <person name="Fujibuchi W."/>
        </authorList>
    </citation>
    <scope>NUCLEOTIDE SEQUENCE [LARGE SCALE GENOMIC DNA]</scope>
    <source>
        <strain evidence="6 7">JPCC DA0580</strain>
    </source>
</reference>
<keyword evidence="5" id="KW-0653">Protein transport</keyword>
<dbReference type="InParanoid" id="A0A1Z5KG48"/>
<comment type="subcellular location">
    <subcellularLocation>
        <location evidence="1">Cytoplasm</location>
    </subcellularLocation>
</comment>
<evidence type="ECO:0000256" key="4">
    <source>
        <dbReference type="ARBA" id="ARBA00022737"/>
    </source>
</evidence>
<dbReference type="GO" id="GO:0006606">
    <property type="term" value="P:protein import into nucleus"/>
    <property type="evidence" value="ECO:0007669"/>
    <property type="project" value="InterPro"/>
</dbReference>
<dbReference type="OrthoDB" id="543373at2759"/>
<dbReference type="Proteomes" id="UP000198406">
    <property type="component" value="Unassembled WGS sequence"/>
</dbReference>
<organism evidence="6 7">
    <name type="scientific">Fistulifera solaris</name>
    <name type="common">Oleaginous diatom</name>
    <dbReference type="NCBI Taxonomy" id="1519565"/>
    <lineage>
        <taxon>Eukaryota</taxon>
        <taxon>Sar</taxon>
        <taxon>Stramenopiles</taxon>
        <taxon>Ochrophyta</taxon>
        <taxon>Bacillariophyta</taxon>
        <taxon>Bacillariophyceae</taxon>
        <taxon>Bacillariophycidae</taxon>
        <taxon>Naviculales</taxon>
        <taxon>Naviculaceae</taxon>
        <taxon>Fistulifera</taxon>
    </lineage>
</organism>
<protein>
    <recommendedName>
        <fullName evidence="8">TOG domain-containing protein</fullName>
    </recommendedName>
</protein>
<keyword evidence="3" id="KW-0963">Cytoplasm</keyword>
<keyword evidence="7" id="KW-1185">Reference proteome</keyword>
<evidence type="ECO:0000313" key="7">
    <source>
        <dbReference type="Proteomes" id="UP000198406"/>
    </source>
</evidence>
<dbReference type="Gene3D" id="1.25.10.10">
    <property type="entry name" value="Leucine-rich Repeat Variant"/>
    <property type="match status" value="1"/>
</dbReference>
<dbReference type="SUPFAM" id="SSF48371">
    <property type="entry name" value="ARM repeat"/>
    <property type="match status" value="2"/>
</dbReference>
<evidence type="ECO:0000256" key="2">
    <source>
        <dbReference type="ARBA" id="ARBA00022448"/>
    </source>
</evidence>
<dbReference type="InterPro" id="IPR016024">
    <property type="entry name" value="ARM-type_fold"/>
</dbReference>
<keyword evidence="2" id="KW-0813">Transport</keyword>
<evidence type="ECO:0000256" key="1">
    <source>
        <dbReference type="ARBA" id="ARBA00004496"/>
    </source>
</evidence>